<evidence type="ECO:0000256" key="1">
    <source>
        <dbReference type="SAM" id="MobiDB-lite"/>
    </source>
</evidence>
<proteinExistence type="predicted"/>
<organism evidence="2 3">
    <name type="scientific">Antrodiella citrinella</name>
    <dbReference type="NCBI Taxonomy" id="2447956"/>
    <lineage>
        <taxon>Eukaryota</taxon>
        <taxon>Fungi</taxon>
        <taxon>Dikarya</taxon>
        <taxon>Basidiomycota</taxon>
        <taxon>Agaricomycotina</taxon>
        <taxon>Agaricomycetes</taxon>
        <taxon>Polyporales</taxon>
        <taxon>Steccherinaceae</taxon>
        <taxon>Antrodiella</taxon>
    </lineage>
</organism>
<feature type="compositionally biased region" description="Polar residues" evidence="1">
    <location>
        <begin position="21"/>
        <end position="31"/>
    </location>
</feature>
<dbReference type="Proteomes" id="UP000308730">
    <property type="component" value="Unassembled WGS sequence"/>
</dbReference>
<sequence>MAREGMQTRAKNAEAHPGNVLKTTTAPRRTSAQVKADKKAAAEVKEKADQAQQTRLREIARLEAASKGAHVEFSSTE</sequence>
<accession>A0A4S4LV31</accession>
<dbReference type="EMBL" id="SGPM01000737">
    <property type="protein sequence ID" value="THH16384.1"/>
    <property type="molecule type" value="Genomic_DNA"/>
</dbReference>
<evidence type="ECO:0000313" key="2">
    <source>
        <dbReference type="EMBL" id="THH16384.1"/>
    </source>
</evidence>
<gene>
    <name evidence="2" type="ORF">EUX98_g9308</name>
</gene>
<keyword evidence="3" id="KW-1185">Reference proteome</keyword>
<protein>
    <submittedName>
        <fullName evidence="2">Uncharacterized protein</fullName>
    </submittedName>
</protein>
<name>A0A4S4LV31_9APHY</name>
<dbReference type="AlphaFoldDB" id="A0A4S4LV31"/>
<feature type="region of interest" description="Disordered" evidence="1">
    <location>
        <begin position="1"/>
        <end position="40"/>
    </location>
</feature>
<comment type="caution">
    <text evidence="2">The sequence shown here is derived from an EMBL/GenBank/DDBJ whole genome shotgun (WGS) entry which is preliminary data.</text>
</comment>
<evidence type="ECO:0000313" key="3">
    <source>
        <dbReference type="Proteomes" id="UP000308730"/>
    </source>
</evidence>
<reference evidence="2 3" key="1">
    <citation type="submission" date="2019-02" db="EMBL/GenBank/DDBJ databases">
        <title>Genome sequencing of the rare red list fungi Antrodiella citrinella (Flaviporus citrinellus).</title>
        <authorList>
            <person name="Buettner E."/>
            <person name="Kellner H."/>
        </authorList>
    </citation>
    <scope>NUCLEOTIDE SEQUENCE [LARGE SCALE GENOMIC DNA]</scope>
    <source>
        <strain evidence="2 3">DSM 108506</strain>
    </source>
</reference>